<organism evidence="2 3">
    <name type="scientific">Pycnococcus provasolii</name>
    <dbReference type="NCBI Taxonomy" id="41880"/>
    <lineage>
        <taxon>Eukaryota</taxon>
        <taxon>Viridiplantae</taxon>
        <taxon>Chlorophyta</taxon>
        <taxon>Pseudoscourfieldiophyceae</taxon>
        <taxon>Pseudoscourfieldiales</taxon>
        <taxon>Pycnococcaceae</taxon>
        <taxon>Pycnococcus</taxon>
    </lineage>
</organism>
<dbReference type="AlphaFoldDB" id="A0A830HPL1"/>
<feature type="region of interest" description="Disordered" evidence="1">
    <location>
        <begin position="150"/>
        <end position="173"/>
    </location>
</feature>
<accession>A0A830HPL1</accession>
<gene>
    <name evidence="2" type="ORF">PPROV_000734200</name>
</gene>
<evidence type="ECO:0000313" key="3">
    <source>
        <dbReference type="Proteomes" id="UP000660262"/>
    </source>
</evidence>
<sequence length="173" mass="19395">MSLLLRRGLASGGSVLPLPPATSSSSLLSLITRREYGSGANTKKKAKAVGALKKQTKKGKKDGLTKKEQAAENYAVESKTKPLLQILSMQEGKPRKISEQQALDEQTYVREMTVHLGKLTRKQDVDMLRKMRLRDEALQALPAELRSYASREDHTHFPPQMRMWTHTPPSKKT</sequence>
<comment type="caution">
    <text evidence="2">The sequence shown here is derived from an EMBL/GenBank/DDBJ whole genome shotgun (WGS) entry which is preliminary data.</text>
</comment>
<feature type="region of interest" description="Disordered" evidence="1">
    <location>
        <begin position="39"/>
        <end position="66"/>
    </location>
</feature>
<evidence type="ECO:0000256" key="1">
    <source>
        <dbReference type="SAM" id="MobiDB-lite"/>
    </source>
</evidence>
<protein>
    <submittedName>
        <fullName evidence="2">Uncharacterized protein</fullName>
    </submittedName>
</protein>
<reference evidence="2" key="1">
    <citation type="submission" date="2020-10" db="EMBL/GenBank/DDBJ databases">
        <title>Unveiling of a novel bifunctional photoreceptor, Dualchrome1, isolated from a cosmopolitan green alga.</title>
        <authorList>
            <person name="Suzuki S."/>
            <person name="Kawachi M."/>
        </authorList>
    </citation>
    <scope>NUCLEOTIDE SEQUENCE</scope>
    <source>
        <strain evidence="2">NIES 2893</strain>
    </source>
</reference>
<dbReference type="EMBL" id="BNJQ01000021">
    <property type="protein sequence ID" value="GHP08605.1"/>
    <property type="molecule type" value="Genomic_DNA"/>
</dbReference>
<name>A0A830HPL1_9CHLO</name>
<proteinExistence type="predicted"/>
<evidence type="ECO:0000313" key="2">
    <source>
        <dbReference type="EMBL" id="GHP08605.1"/>
    </source>
</evidence>
<keyword evidence="3" id="KW-1185">Reference proteome</keyword>
<dbReference type="Proteomes" id="UP000660262">
    <property type="component" value="Unassembled WGS sequence"/>
</dbReference>